<dbReference type="PANTHER" id="PTHR10851">
    <property type="entry name" value="PYRIDOXINE-5-PHOSPHATE OXIDASE"/>
    <property type="match status" value="1"/>
</dbReference>
<protein>
    <submittedName>
        <fullName evidence="6">Pyridoxamine 5'-phosphate oxidase</fullName>
    </submittedName>
</protein>
<dbReference type="InterPro" id="IPR024624">
    <property type="entry name" value="Pyridox_Oxase_Alr4036_FMN-bd"/>
</dbReference>
<dbReference type="AlphaFoldDB" id="A0A4U0QR39"/>
<keyword evidence="2" id="KW-0285">Flavoprotein</keyword>
<gene>
    <name evidence="6" type="ORF">FA740_09935</name>
</gene>
<dbReference type="Pfam" id="PF12766">
    <property type="entry name" value="Pyridox_oxase_2"/>
    <property type="match status" value="1"/>
</dbReference>
<evidence type="ECO:0000259" key="5">
    <source>
        <dbReference type="Pfam" id="PF12766"/>
    </source>
</evidence>
<dbReference type="Proteomes" id="UP000306223">
    <property type="component" value="Unassembled WGS sequence"/>
</dbReference>
<dbReference type="OrthoDB" id="5120525at2"/>
<dbReference type="GO" id="GO:0004733">
    <property type="term" value="F:pyridoxamine phosphate oxidase activity"/>
    <property type="evidence" value="ECO:0007669"/>
    <property type="project" value="InterPro"/>
</dbReference>
<dbReference type="InterPro" id="IPR000659">
    <property type="entry name" value="Pyridox_Oxase"/>
</dbReference>
<accession>A0A4U0QR39</accession>
<evidence type="ECO:0000313" key="7">
    <source>
        <dbReference type="Proteomes" id="UP000306223"/>
    </source>
</evidence>
<keyword evidence="3" id="KW-0288">FMN</keyword>
<keyword evidence="7" id="KW-1185">Reference proteome</keyword>
<comment type="caution">
    <text evidence="6">The sequence shown here is derived from an EMBL/GenBank/DDBJ whole genome shotgun (WGS) entry which is preliminary data.</text>
</comment>
<dbReference type="EMBL" id="SUNH01000012">
    <property type="protein sequence ID" value="TJZ84439.1"/>
    <property type="molecule type" value="Genomic_DNA"/>
</dbReference>
<dbReference type="RefSeq" id="WP_136856617.1">
    <property type="nucleotide sequence ID" value="NZ_SUNH01000012.1"/>
</dbReference>
<dbReference type="SUPFAM" id="SSF50475">
    <property type="entry name" value="FMN-binding split barrel"/>
    <property type="match status" value="1"/>
</dbReference>
<evidence type="ECO:0000313" key="6">
    <source>
        <dbReference type="EMBL" id="TJZ84439.1"/>
    </source>
</evidence>
<evidence type="ECO:0000256" key="4">
    <source>
        <dbReference type="ARBA" id="ARBA00023002"/>
    </source>
</evidence>
<reference evidence="6 7" key="1">
    <citation type="submission" date="2019-04" db="EMBL/GenBank/DDBJ databases">
        <authorList>
            <person name="Li J."/>
        </authorList>
    </citation>
    <scope>NUCLEOTIDE SEQUENCE [LARGE SCALE GENOMIC DNA]</scope>
    <source>
        <strain evidence="6 7">CCTCC AB2016182</strain>
    </source>
</reference>
<dbReference type="Gene3D" id="2.30.110.10">
    <property type="entry name" value="Electron Transport, Fmn-binding Protein, Chain A"/>
    <property type="match status" value="1"/>
</dbReference>
<dbReference type="GO" id="GO:0008615">
    <property type="term" value="P:pyridoxine biosynthetic process"/>
    <property type="evidence" value="ECO:0007669"/>
    <property type="project" value="InterPro"/>
</dbReference>
<sequence length="189" mass="20601">MTHDPHPWAGQRDTLLDQIWARLVRGVGDRHAPARHPTLATVTPQGMPQARTVVLRAADRGAGVLEVHTDLQSGKVADLRANPRVALHIWDAGAHLQTRIEARADILTGDAVAAVWARVPDPSRQSYGSQPAPGTPIDDALAYAKRPDAACFAVLRLTVLAIDAVHLGPEHRRARYTRETGWQGQWLAP</sequence>
<keyword evidence="4" id="KW-0560">Oxidoreductase</keyword>
<dbReference type="InterPro" id="IPR012349">
    <property type="entry name" value="Split_barrel_FMN-bd"/>
</dbReference>
<dbReference type="GO" id="GO:0010181">
    <property type="term" value="F:FMN binding"/>
    <property type="evidence" value="ECO:0007669"/>
    <property type="project" value="InterPro"/>
</dbReference>
<comment type="cofactor">
    <cofactor evidence="1">
        <name>FMN</name>
        <dbReference type="ChEBI" id="CHEBI:58210"/>
    </cofactor>
</comment>
<evidence type="ECO:0000256" key="1">
    <source>
        <dbReference type="ARBA" id="ARBA00001917"/>
    </source>
</evidence>
<evidence type="ECO:0000256" key="2">
    <source>
        <dbReference type="ARBA" id="ARBA00022630"/>
    </source>
</evidence>
<name>A0A4U0QR39_9RHOB</name>
<feature type="domain" description="Pyridoxamine 5'-phosphate oxidase Alr4036 family FMN-binding" evidence="5">
    <location>
        <begin position="30"/>
        <end position="107"/>
    </location>
</feature>
<dbReference type="PANTHER" id="PTHR10851:SF3">
    <property type="entry name" value="PYRIDOXINE_PYRIDOXAMINE 5'-PHOSPHATE OXIDASE 2"/>
    <property type="match status" value="1"/>
</dbReference>
<evidence type="ECO:0000256" key="3">
    <source>
        <dbReference type="ARBA" id="ARBA00022643"/>
    </source>
</evidence>
<organism evidence="6 7">
    <name type="scientific">Paracoccus hibiscisoli</name>
    <dbReference type="NCBI Taxonomy" id="2023261"/>
    <lineage>
        <taxon>Bacteria</taxon>
        <taxon>Pseudomonadati</taxon>
        <taxon>Pseudomonadota</taxon>
        <taxon>Alphaproteobacteria</taxon>
        <taxon>Rhodobacterales</taxon>
        <taxon>Paracoccaceae</taxon>
        <taxon>Paracoccus</taxon>
    </lineage>
</organism>
<proteinExistence type="predicted"/>